<evidence type="ECO:0000259" key="4">
    <source>
        <dbReference type="PROSITE" id="PS51034"/>
    </source>
</evidence>
<feature type="transmembrane region" description="Helical" evidence="1">
    <location>
        <begin position="633"/>
        <end position="657"/>
    </location>
</feature>
<feature type="domain" description="ZP" evidence="4">
    <location>
        <begin position="291"/>
        <end position="538"/>
    </location>
</feature>
<dbReference type="EMBL" id="JAVFWL010000004">
    <property type="protein sequence ID" value="KAK6748654.1"/>
    <property type="molecule type" value="Genomic_DNA"/>
</dbReference>
<keyword evidence="1" id="KW-0472">Membrane</keyword>
<feature type="domain" description="Apple" evidence="3">
    <location>
        <begin position="107"/>
        <end position="192"/>
    </location>
</feature>
<accession>A0ABR1DDU0</accession>
<dbReference type="InterPro" id="IPR052774">
    <property type="entry name" value="Celegans_DevNeuronal_Protein"/>
</dbReference>
<dbReference type="Gene3D" id="3.50.4.10">
    <property type="entry name" value="Hepatocyte Growth Factor"/>
    <property type="match status" value="2"/>
</dbReference>
<dbReference type="InterPro" id="IPR003609">
    <property type="entry name" value="Pan_app"/>
</dbReference>
<keyword evidence="6" id="KW-1185">Reference proteome</keyword>
<organism evidence="5 6">
    <name type="scientific">Necator americanus</name>
    <name type="common">Human hookworm</name>
    <dbReference type="NCBI Taxonomy" id="51031"/>
    <lineage>
        <taxon>Eukaryota</taxon>
        <taxon>Metazoa</taxon>
        <taxon>Ecdysozoa</taxon>
        <taxon>Nematoda</taxon>
        <taxon>Chromadorea</taxon>
        <taxon>Rhabditida</taxon>
        <taxon>Rhabditina</taxon>
        <taxon>Rhabditomorpha</taxon>
        <taxon>Strongyloidea</taxon>
        <taxon>Ancylostomatidae</taxon>
        <taxon>Bunostominae</taxon>
        <taxon>Necator</taxon>
    </lineage>
</organism>
<dbReference type="PROSITE" id="PS50948">
    <property type="entry name" value="PAN"/>
    <property type="match status" value="2"/>
</dbReference>
<protein>
    <recommendedName>
        <fullName evidence="7">PAN domain protein</fullName>
    </recommendedName>
</protein>
<keyword evidence="2" id="KW-0732">Signal</keyword>
<dbReference type="InterPro" id="IPR001507">
    <property type="entry name" value="ZP_dom"/>
</dbReference>
<gene>
    <name evidence="5" type="primary">Necator_chrIV.g14630</name>
    <name evidence="5" type="ORF">RB195_001335</name>
</gene>
<proteinExistence type="predicted"/>
<evidence type="ECO:0000313" key="6">
    <source>
        <dbReference type="Proteomes" id="UP001303046"/>
    </source>
</evidence>
<sequence length="692" mass="78608">MTAGFRFLLFLLWISDMVDGMQTSFLIESYIVVKGAVLLQRAVKSMRECSSYCLDRTDCGGFNYLIKNDGNAHCLIIDTKKQAKEVELPVPEEVLYAALRISLSEGCGTRTFAYEKFPHLKATSKEIFLGTAGSESLEQCLKKCQEKSDCRAAQFNSYNASCDLLRASPNFVYNVRNHFTYSDNTDVYENNCLKVSMSSAKCGFMRINSAGLTDFYDDVIPNIKDAEECEQVCIVQEKVADPCRSYTYDKQSKQCYVSHQDSRSAGRNPLANRNENLVQGSLDDCIDFALKCRNDALEIHGFSMRLFSGSMKTRRRKDVICEEKVSSSFDFMVKIPYKECGIDKINSPFPSHSGLVHVKEGSTNLITIRDKILQVNCHIHPQVGINDQILTTRMQVEDINSTHRTLTNNIVHTPGQSQRPHYTLTVLNADGVETDVVHSEDHGWLSIKINDDSPSRIFVSNMLARDVNTKETINLIGDDGCVTRRDYVLSISQPSPREIRYKISFNGFDEKSQFVFQALIETCTFECSPKCNQDLWLEGKEQKDLSENNVRVKRTAEPRRIELTQDIYKVHGCRVTILPQLNSQKQVHAIKVQIPHALVEKALQDEEVLVEMIEGQSIASALRHCFSDDITCLFTVVLASIQLFLLMSCICIICCYVQQWRTYRSVHESVQTQIQYEMNGENTLTKNDNRLE</sequence>
<dbReference type="SMART" id="SM00473">
    <property type="entry name" value="PAN_AP"/>
    <property type="match status" value="2"/>
</dbReference>
<evidence type="ECO:0000313" key="5">
    <source>
        <dbReference type="EMBL" id="KAK6748654.1"/>
    </source>
</evidence>
<feature type="signal peptide" evidence="2">
    <location>
        <begin position="1"/>
        <end position="20"/>
    </location>
</feature>
<feature type="chain" id="PRO_5046065979" description="PAN domain protein" evidence="2">
    <location>
        <begin position="21"/>
        <end position="692"/>
    </location>
</feature>
<dbReference type="PROSITE" id="PS51034">
    <property type="entry name" value="ZP_2"/>
    <property type="match status" value="1"/>
</dbReference>
<keyword evidence="1" id="KW-0812">Transmembrane</keyword>
<dbReference type="Pfam" id="PF00024">
    <property type="entry name" value="PAN_1"/>
    <property type="match status" value="2"/>
</dbReference>
<dbReference type="Proteomes" id="UP001303046">
    <property type="component" value="Unassembled WGS sequence"/>
</dbReference>
<comment type="caution">
    <text evidence="5">The sequence shown here is derived from an EMBL/GenBank/DDBJ whole genome shotgun (WGS) entry which is preliminary data.</text>
</comment>
<evidence type="ECO:0000256" key="2">
    <source>
        <dbReference type="SAM" id="SignalP"/>
    </source>
</evidence>
<feature type="domain" description="Apple" evidence="3">
    <location>
        <begin position="202"/>
        <end position="282"/>
    </location>
</feature>
<evidence type="ECO:0000256" key="1">
    <source>
        <dbReference type="SAM" id="Phobius"/>
    </source>
</evidence>
<reference evidence="5 6" key="1">
    <citation type="submission" date="2023-08" db="EMBL/GenBank/DDBJ databases">
        <title>A Necator americanus chromosomal reference genome.</title>
        <authorList>
            <person name="Ilik V."/>
            <person name="Petrzelkova K.J."/>
            <person name="Pardy F."/>
            <person name="Fuh T."/>
            <person name="Niatou-Singa F.S."/>
            <person name="Gouil Q."/>
            <person name="Baker L."/>
            <person name="Ritchie M.E."/>
            <person name="Jex A.R."/>
            <person name="Gazzola D."/>
            <person name="Li H."/>
            <person name="Toshio Fujiwara R."/>
            <person name="Zhan B."/>
            <person name="Aroian R.V."/>
            <person name="Pafco B."/>
            <person name="Schwarz E.M."/>
        </authorList>
    </citation>
    <scope>NUCLEOTIDE SEQUENCE [LARGE SCALE GENOMIC DNA]</scope>
    <source>
        <strain evidence="5 6">Aroian</strain>
        <tissue evidence="5">Whole animal</tissue>
    </source>
</reference>
<keyword evidence="1" id="KW-1133">Transmembrane helix</keyword>
<dbReference type="PANTHER" id="PTHR47327:SF17">
    <property type="entry name" value="CUTICLIN-LIKE"/>
    <property type="match status" value="1"/>
</dbReference>
<dbReference type="SUPFAM" id="SSF57414">
    <property type="entry name" value="Hairpin loop containing domain-like"/>
    <property type="match status" value="2"/>
</dbReference>
<name>A0ABR1DDU0_NECAM</name>
<evidence type="ECO:0008006" key="7">
    <source>
        <dbReference type="Google" id="ProtNLM"/>
    </source>
</evidence>
<evidence type="ECO:0000259" key="3">
    <source>
        <dbReference type="PROSITE" id="PS50948"/>
    </source>
</evidence>
<dbReference type="PANTHER" id="PTHR47327">
    <property type="entry name" value="FI18240P1-RELATED"/>
    <property type="match status" value="1"/>
</dbReference>